<dbReference type="Proteomes" id="UP001209318">
    <property type="component" value="Unassembled WGS sequence"/>
</dbReference>
<protein>
    <submittedName>
        <fullName evidence="2">Uncharacterized protein</fullName>
    </submittedName>
</protein>
<evidence type="ECO:0000313" key="2">
    <source>
        <dbReference type="EMBL" id="MCU9613037.1"/>
    </source>
</evidence>
<dbReference type="RefSeq" id="WP_263072245.1">
    <property type="nucleotide sequence ID" value="NZ_JAOUSF010000002.1"/>
</dbReference>
<feature type="transmembrane region" description="Helical" evidence="1">
    <location>
        <begin position="239"/>
        <end position="257"/>
    </location>
</feature>
<sequence>MFDTPIVAGMLILAVFALGEFVSIITRARVPMLFVVMIGYLILLWTGIFPKDIVDKANFTAFASILPALLIVHMGTLIPIKQLKEQYKAVFIALAGIVVATLLIFAVCAPILGYTEAVSGIGPLVGGTIAYIITSEKLTELGLTAMVTIPALILAIQGLIGMPLANFFLRKRGLAIVKSLRENGTQEVAATVEATNLFEKKEESKKSFLPKKYQTHVILLFQVFLGAALATWLGNVTHINYSLWALAIGLIGSYFGFYVGSIMERANSFGILITLLMVLVMSSMSSITPSMFTGYLPEVAFIMVVGIVGILIGGFIVSKLVKWDPNKGMPVAITALFGFPGDYILCEEVSRSVSKNEAEQKAVFNELLTPMLVGGFTTVTVASVVIAGIVMSTL</sequence>
<reference evidence="2" key="1">
    <citation type="submission" date="2022-10" db="EMBL/GenBank/DDBJ databases">
        <title>Description of Fervidibacillus gen. nov. in the family Fervidibacillaceae fam. nov. with two species, Fervidibacillus albus sp. nov., and Fervidibacillus halotolerans sp. nov., isolated from tidal flat sediments.</title>
        <authorList>
            <person name="Kwon K.K."/>
            <person name="Yang S.-H."/>
        </authorList>
    </citation>
    <scope>NUCLEOTIDE SEQUENCE</scope>
    <source>
        <strain evidence="2">JCM 19140</strain>
    </source>
</reference>
<dbReference type="AlphaFoldDB" id="A0AAE3IRT4"/>
<dbReference type="EMBL" id="JAOUSF010000002">
    <property type="protein sequence ID" value="MCU9613037.1"/>
    <property type="molecule type" value="Genomic_DNA"/>
</dbReference>
<feature type="transmembrane region" description="Helical" evidence="1">
    <location>
        <begin position="371"/>
        <end position="391"/>
    </location>
</feature>
<feature type="transmembrane region" description="Helical" evidence="1">
    <location>
        <begin position="61"/>
        <end position="78"/>
    </location>
</feature>
<evidence type="ECO:0000256" key="1">
    <source>
        <dbReference type="SAM" id="Phobius"/>
    </source>
</evidence>
<feature type="transmembrane region" description="Helical" evidence="1">
    <location>
        <begin position="299"/>
        <end position="321"/>
    </location>
</feature>
<keyword evidence="1" id="KW-0812">Transmembrane</keyword>
<feature type="transmembrane region" description="Helical" evidence="1">
    <location>
        <begin position="213"/>
        <end position="233"/>
    </location>
</feature>
<organism evidence="2 3">
    <name type="scientific">Perspicuibacillus lycopersici</name>
    <dbReference type="NCBI Taxonomy" id="1325689"/>
    <lineage>
        <taxon>Bacteria</taxon>
        <taxon>Bacillati</taxon>
        <taxon>Bacillota</taxon>
        <taxon>Bacilli</taxon>
        <taxon>Bacillales</taxon>
        <taxon>Bacillaceae</taxon>
        <taxon>Perspicuibacillus</taxon>
    </lineage>
</organism>
<keyword evidence="1" id="KW-1133">Transmembrane helix</keyword>
<name>A0AAE3IRT4_9BACI</name>
<keyword evidence="3" id="KW-1185">Reference proteome</keyword>
<comment type="caution">
    <text evidence="2">The sequence shown here is derived from an EMBL/GenBank/DDBJ whole genome shotgun (WGS) entry which is preliminary data.</text>
</comment>
<dbReference type="InterPro" id="IPR049576">
    <property type="entry name" value="HDC-like"/>
</dbReference>
<gene>
    <name evidence="2" type="ORF">OEV98_05670</name>
</gene>
<feature type="transmembrane region" description="Helical" evidence="1">
    <location>
        <begin position="145"/>
        <end position="169"/>
    </location>
</feature>
<evidence type="ECO:0000313" key="3">
    <source>
        <dbReference type="Proteomes" id="UP001209318"/>
    </source>
</evidence>
<feature type="transmembrane region" description="Helical" evidence="1">
    <location>
        <begin position="90"/>
        <end position="114"/>
    </location>
</feature>
<dbReference type="CDD" id="cd21416">
    <property type="entry name" value="HDC_protein"/>
    <property type="match status" value="1"/>
</dbReference>
<accession>A0AAE3IRT4</accession>
<feature type="transmembrane region" description="Helical" evidence="1">
    <location>
        <begin position="269"/>
        <end position="287"/>
    </location>
</feature>
<keyword evidence="1" id="KW-0472">Membrane</keyword>
<proteinExistence type="predicted"/>
<feature type="transmembrane region" description="Helical" evidence="1">
    <location>
        <begin position="32"/>
        <end position="49"/>
    </location>
</feature>
<feature type="transmembrane region" description="Helical" evidence="1">
    <location>
        <begin position="6"/>
        <end position="25"/>
    </location>
</feature>